<dbReference type="SUPFAM" id="SSF48371">
    <property type="entry name" value="ARM repeat"/>
    <property type="match status" value="1"/>
</dbReference>
<evidence type="ECO:0008006" key="2">
    <source>
        <dbReference type="Google" id="ProtNLM"/>
    </source>
</evidence>
<dbReference type="PANTHER" id="PTHR12697:SF5">
    <property type="entry name" value="DEOXYHYPUSINE HYDROXYLASE"/>
    <property type="match status" value="1"/>
</dbReference>
<dbReference type="InterPro" id="IPR016024">
    <property type="entry name" value="ARM-type_fold"/>
</dbReference>
<protein>
    <recommendedName>
        <fullName evidence="2">HEAT repeat domain-containing protein</fullName>
    </recommendedName>
</protein>
<dbReference type="EMBL" id="BARU01044270">
    <property type="protein sequence ID" value="GAH76877.1"/>
    <property type="molecule type" value="Genomic_DNA"/>
</dbReference>
<proteinExistence type="predicted"/>
<sequence length="138" mass="15285">DDEDKNIRREAASALGKIGDKSAIEPLTKALDDEDKNIRREAASALGKIGDKSAIECLIKALKDEDKNVRREVVSALGKIGDKSAIEPLVEALNDRSLDILYIANEKYPTFHSKSTPHSVKKLFNTNHNFPLSELMLK</sequence>
<name>X1I583_9ZZZZ</name>
<reference evidence="1" key="1">
    <citation type="journal article" date="2014" name="Front. Microbiol.">
        <title>High frequency of phylogenetically diverse reductive dehalogenase-homologous genes in deep subseafloor sedimentary metagenomes.</title>
        <authorList>
            <person name="Kawai M."/>
            <person name="Futagami T."/>
            <person name="Toyoda A."/>
            <person name="Takaki Y."/>
            <person name="Nishi S."/>
            <person name="Hori S."/>
            <person name="Arai W."/>
            <person name="Tsubouchi T."/>
            <person name="Morono Y."/>
            <person name="Uchiyama I."/>
            <person name="Ito T."/>
            <person name="Fujiyama A."/>
            <person name="Inagaki F."/>
            <person name="Takami H."/>
        </authorList>
    </citation>
    <scope>NUCLEOTIDE SEQUENCE</scope>
    <source>
        <strain evidence="1">Expedition CK06-06</strain>
    </source>
</reference>
<feature type="non-terminal residue" evidence="1">
    <location>
        <position position="1"/>
    </location>
</feature>
<dbReference type="InterPro" id="IPR011989">
    <property type="entry name" value="ARM-like"/>
</dbReference>
<gene>
    <name evidence="1" type="ORF">S03H2_67576</name>
</gene>
<accession>X1I583</accession>
<dbReference type="InterPro" id="IPR004155">
    <property type="entry name" value="PBS_lyase_HEAT"/>
</dbReference>
<organism evidence="1">
    <name type="scientific">marine sediment metagenome</name>
    <dbReference type="NCBI Taxonomy" id="412755"/>
    <lineage>
        <taxon>unclassified sequences</taxon>
        <taxon>metagenomes</taxon>
        <taxon>ecological metagenomes</taxon>
    </lineage>
</organism>
<evidence type="ECO:0000313" key="1">
    <source>
        <dbReference type="EMBL" id="GAH76877.1"/>
    </source>
</evidence>
<comment type="caution">
    <text evidence="1">The sequence shown here is derived from an EMBL/GenBank/DDBJ whole genome shotgun (WGS) entry which is preliminary data.</text>
</comment>
<dbReference type="Gene3D" id="1.25.10.10">
    <property type="entry name" value="Leucine-rich Repeat Variant"/>
    <property type="match status" value="1"/>
</dbReference>
<dbReference type="AlphaFoldDB" id="X1I583"/>
<dbReference type="PANTHER" id="PTHR12697">
    <property type="entry name" value="PBS LYASE HEAT-LIKE PROTEIN"/>
    <property type="match status" value="1"/>
</dbReference>
<dbReference type="Pfam" id="PF13646">
    <property type="entry name" value="HEAT_2"/>
    <property type="match status" value="1"/>
</dbReference>
<dbReference type="SMART" id="SM00567">
    <property type="entry name" value="EZ_HEAT"/>
    <property type="match status" value="3"/>
</dbReference>
<dbReference type="GO" id="GO:0016491">
    <property type="term" value="F:oxidoreductase activity"/>
    <property type="evidence" value="ECO:0007669"/>
    <property type="project" value="TreeGrafter"/>
</dbReference>